<dbReference type="Proteomes" id="UP000485058">
    <property type="component" value="Unassembled WGS sequence"/>
</dbReference>
<organism evidence="2 3">
    <name type="scientific">Haematococcus lacustris</name>
    <name type="common">Green alga</name>
    <name type="synonym">Haematococcus pluvialis</name>
    <dbReference type="NCBI Taxonomy" id="44745"/>
    <lineage>
        <taxon>Eukaryota</taxon>
        <taxon>Viridiplantae</taxon>
        <taxon>Chlorophyta</taxon>
        <taxon>core chlorophytes</taxon>
        <taxon>Chlorophyceae</taxon>
        <taxon>CS clade</taxon>
        <taxon>Chlamydomonadales</taxon>
        <taxon>Haematococcaceae</taxon>
        <taxon>Haematococcus</taxon>
    </lineage>
</organism>
<dbReference type="InterPro" id="IPR029787">
    <property type="entry name" value="Nucleotide_cyclase"/>
</dbReference>
<dbReference type="SUPFAM" id="SSF55073">
    <property type="entry name" value="Nucleotide cyclase"/>
    <property type="match status" value="1"/>
</dbReference>
<comment type="caution">
    <text evidence="2">The sequence shown here is derived from an EMBL/GenBank/DDBJ whole genome shotgun (WGS) entry which is preliminary data.</text>
</comment>
<dbReference type="EMBL" id="BLLF01000459">
    <property type="protein sequence ID" value="GFH12017.1"/>
    <property type="molecule type" value="Genomic_DNA"/>
</dbReference>
<evidence type="ECO:0000313" key="2">
    <source>
        <dbReference type="EMBL" id="GFH12017.1"/>
    </source>
</evidence>
<dbReference type="PANTHER" id="PTHR43081:SF1">
    <property type="entry name" value="ADENYLATE CYCLASE, TERMINAL-DIFFERENTIATION SPECIFIC"/>
    <property type="match status" value="1"/>
</dbReference>
<name>A0A699YP15_HAELA</name>
<keyword evidence="3" id="KW-1185">Reference proteome</keyword>
<feature type="compositionally biased region" description="Low complexity" evidence="1">
    <location>
        <begin position="244"/>
        <end position="258"/>
    </location>
</feature>
<sequence>MQYGGRPLAMAKAVGDVGQGGMVLLSQAAFEQLPVSKLASFGLLLNMGDYVFTKDESLPATPIYQAFGRGLEQRTAFLQGPLRASQQLQAGVLDAPLGDVSIAFANMVGVGTLMAWDKTLASTALDLYHIHAINALQAVPQLLRKLPGNDGDAPALLPAGSADLGYLVELSGGLCLAAFLSPAAALLWALQLRADLLEAPWQEELLAHVLCEEVAVAQTLELLPEDQSFTANTGFEVAGRKPPGKSSSCRSLSSGPRPLRLLPSTNEVMSVLFRGPRLKVGVDVGRVHADVNPVTGRTQWQRVVLPCHLGLVLPGLSRTDATARRQGPQHGSTQPEGGDRVHAPGTSQCWPFQPQPAEVQAGGHAAARG</sequence>
<accession>A0A699YP15</accession>
<gene>
    <name evidence="2" type="ORF">HaLaN_07634</name>
</gene>
<evidence type="ECO:0000313" key="3">
    <source>
        <dbReference type="Proteomes" id="UP000485058"/>
    </source>
</evidence>
<protein>
    <submittedName>
        <fullName evidence="2">Guanylate cyclase domain-containing protein</fullName>
    </submittedName>
</protein>
<dbReference type="PANTHER" id="PTHR43081">
    <property type="entry name" value="ADENYLATE CYCLASE, TERMINAL-DIFFERENTIATION SPECIFIC-RELATED"/>
    <property type="match status" value="1"/>
</dbReference>
<dbReference type="AlphaFoldDB" id="A0A699YP15"/>
<feature type="region of interest" description="Disordered" evidence="1">
    <location>
        <begin position="235"/>
        <end position="258"/>
    </location>
</feature>
<proteinExistence type="predicted"/>
<dbReference type="InterPro" id="IPR050697">
    <property type="entry name" value="Adenylyl/Guanylyl_Cyclase_3/4"/>
</dbReference>
<reference evidence="2 3" key="1">
    <citation type="submission" date="2020-02" db="EMBL/GenBank/DDBJ databases">
        <title>Draft genome sequence of Haematococcus lacustris strain NIES-144.</title>
        <authorList>
            <person name="Morimoto D."/>
            <person name="Nakagawa S."/>
            <person name="Yoshida T."/>
            <person name="Sawayama S."/>
        </authorList>
    </citation>
    <scope>NUCLEOTIDE SEQUENCE [LARGE SCALE GENOMIC DNA]</scope>
    <source>
        <strain evidence="2 3">NIES-144</strain>
    </source>
</reference>
<evidence type="ECO:0000256" key="1">
    <source>
        <dbReference type="SAM" id="MobiDB-lite"/>
    </source>
</evidence>
<dbReference type="Gene3D" id="3.30.70.1230">
    <property type="entry name" value="Nucleotide cyclase"/>
    <property type="match status" value="1"/>
</dbReference>
<feature type="region of interest" description="Disordered" evidence="1">
    <location>
        <begin position="321"/>
        <end position="369"/>
    </location>
</feature>